<feature type="region of interest" description="Disordered" evidence="1">
    <location>
        <begin position="1"/>
        <end position="23"/>
    </location>
</feature>
<evidence type="ECO:0000256" key="1">
    <source>
        <dbReference type="SAM" id="MobiDB-lite"/>
    </source>
</evidence>
<name>A0A0U1DAX9_9MYCO</name>
<accession>A0A0U1DAX9</accession>
<evidence type="ECO:0000313" key="2">
    <source>
        <dbReference type="EMBL" id="CQD11664.1"/>
    </source>
</evidence>
<dbReference type="AlphaFoldDB" id="A0A0U1DAX9"/>
<organism evidence="2 3">
    <name type="scientific">Mycolicibacterium conceptionense</name>
    <dbReference type="NCBI Taxonomy" id="451644"/>
    <lineage>
        <taxon>Bacteria</taxon>
        <taxon>Bacillati</taxon>
        <taxon>Actinomycetota</taxon>
        <taxon>Actinomycetes</taxon>
        <taxon>Mycobacteriales</taxon>
        <taxon>Mycobacteriaceae</taxon>
        <taxon>Mycolicibacterium</taxon>
    </lineage>
</organism>
<proteinExistence type="predicted"/>
<reference evidence="2 3" key="1">
    <citation type="submission" date="2015-03" db="EMBL/GenBank/DDBJ databases">
        <authorList>
            <person name="Murphy D."/>
        </authorList>
    </citation>
    <scope>NUCLEOTIDE SEQUENCE [LARGE SCALE GENOMIC DNA]</scope>
    <source>
        <strain evidence="2 3">D16</strain>
    </source>
</reference>
<sequence>MAGAGAAGAPGAGAAGAPGPGAGPFNAGTSPTISFTFAISASGVLGLYSSPLNLTVGVELIPVAAAMPCTIST</sequence>
<evidence type="ECO:0000313" key="3">
    <source>
        <dbReference type="Proteomes" id="UP000182227"/>
    </source>
</evidence>
<gene>
    <name evidence="2" type="ORF">BN970_02364</name>
</gene>
<feature type="compositionally biased region" description="Gly residues" evidence="1">
    <location>
        <begin position="1"/>
        <end position="22"/>
    </location>
</feature>
<protein>
    <submittedName>
        <fullName evidence="2">Uncharacterized protein</fullName>
    </submittedName>
</protein>
<dbReference type="Proteomes" id="UP000182227">
    <property type="component" value="Unassembled WGS sequence"/>
</dbReference>
<dbReference type="EMBL" id="CTEF01000001">
    <property type="protein sequence ID" value="CQD11664.1"/>
    <property type="molecule type" value="Genomic_DNA"/>
</dbReference>